<evidence type="ECO:0000313" key="1">
    <source>
        <dbReference type="EMBL" id="KKQ08510.1"/>
    </source>
</evidence>
<reference evidence="1 2" key="1">
    <citation type="journal article" date="2015" name="Nature">
        <title>rRNA introns, odd ribosomes, and small enigmatic genomes across a large radiation of phyla.</title>
        <authorList>
            <person name="Brown C.T."/>
            <person name="Hug L.A."/>
            <person name="Thomas B.C."/>
            <person name="Sharon I."/>
            <person name="Castelle C.J."/>
            <person name="Singh A."/>
            <person name="Wilkins M.J."/>
            <person name="Williams K.H."/>
            <person name="Banfield J.F."/>
        </authorList>
    </citation>
    <scope>NUCLEOTIDE SEQUENCE [LARGE SCALE GENOMIC DNA]</scope>
</reference>
<accession>A0A0G0F4U5</accession>
<proteinExistence type="predicted"/>
<name>A0A0G0F4U5_9BACT</name>
<sequence length="339" mass="38156">MSKVETKNFAVSPMFDAGKSQSWYRSLNSDYGPDRAYQIALPVLSEDLYSQAWELIDTQKPYKTRYFAKVINGEKKLVHESDLYSGKDILEGIDPAERRGFVYAQISNAKNRILNSEVGDTFFWISPKQDKAHEPEAECNYTDTFTNKAEVGTNGVIYLSQHKSSKLDTKKSVELMKTFDPNLDIAENDLDGLLSSIGSSKTPYSDSMINRTICELTNTPILSPDVDMDAVKKRADYKAIKYLRAIETITDPNELTRTHAQILLEVVDDSPSSRIIRDEYGVRIMAACTNLLLRSNSVRGLSSSYASSEEKVEYHKGDCEKCNQKNIEIGPCNICKSCE</sequence>
<protein>
    <submittedName>
        <fullName evidence="1">Uncharacterized protein</fullName>
    </submittedName>
</protein>
<organism evidence="1 2">
    <name type="scientific">Candidatus Daviesbacteria bacterium GW2011_GWB1_36_5</name>
    <dbReference type="NCBI Taxonomy" id="1618426"/>
    <lineage>
        <taxon>Bacteria</taxon>
        <taxon>Candidatus Daviesiibacteriota</taxon>
    </lineage>
</organism>
<comment type="caution">
    <text evidence="1">The sequence shown here is derived from an EMBL/GenBank/DDBJ whole genome shotgun (WGS) entry which is preliminary data.</text>
</comment>
<gene>
    <name evidence="1" type="ORF">US19_C0023G0011</name>
</gene>
<dbReference type="EMBL" id="LBSA01000023">
    <property type="protein sequence ID" value="KKQ08510.1"/>
    <property type="molecule type" value="Genomic_DNA"/>
</dbReference>
<dbReference type="Proteomes" id="UP000034492">
    <property type="component" value="Unassembled WGS sequence"/>
</dbReference>
<dbReference type="AlphaFoldDB" id="A0A0G0F4U5"/>
<evidence type="ECO:0000313" key="2">
    <source>
        <dbReference type="Proteomes" id="UP000034492"/>
    </source>
</evidence>